<dbReference type="InterPro" id="IPR001810">
    <property type="entry name" value="F-box_dom"/>
</dbReference>
<sequence>MAAPLEPFPIQRLPHVPLLEVLKFMDPTEIFNKMQSYLRRRRP</sequence>
<feature type="domain" description="F-box" evidence="1">
    <location>
        <begin position="7"/>
        <end position="43"/>
    </location>
</feature>
<keyword evidence="3" id="KW-1185">Reference proteome</keyword>
<dbReference type="InParanoid" id="E3NFW0"/>
<gene>
    <name evidence="2" type="ORF">CRE_23135</name>
</gene>
<protein>
    <recommendedName>
        <fullName evidence="1">F-box domain-containing protein</fullName>
    </recommendedName>
</protein>
<name>E3NFW0_CAERE</name>
<dbReference type="HOGENOM" id="CLU_3242679_0_0_1"/>
<evidence type="ECO:0000259" key="1">
    <source>
        <dbReference type="PROSITE" id="PS50181"/>
    </source>
</evidence>
<evidence type="ECO:0000313" key="2">
    <source>
        <dbReference type="EMBL" id="EFO96562.1"/>
    </source>
</evidence>
<dbReference type="Proteomes" id="UP000008281">
    <property type="component" value="Unassembled WGS sequence"/>
</dbReference>
<reference evidence="2" key="1">
    <citation type="submission" date="2007-07" db="EMBL/GenBank/DDBJ databases">
        <title>PCAP assembly of the Caenorhabditis remanei genome.</title>
        <authorList>
            <consortium name="The Caenorhabditis remanei Sequencing Consortium"/>
            <person name="Wilson R.K."/>
        </authorList>
    </citation>
    <scope>NUCLEOTIDE SEQUENCE [LARGE SCALE GENOMIC DNA]</scope>
    <source>
        <strain evidence="2">PB4641</strain>
    </source>
</reference>
<evidence type="ECO:0000313" key="3">
    <source>
        <dbReference type="Proteomes" id="UP000008281"/>
    </source>
</evidence>
<dbReference type="AlphaFoldDB" id="E3NFW0"/>
<organism evidence="3">
    <name type="scientific">Caenorhabditis remanei</name>
    <name type="common">Caenorhabditis vulgaris</name>
    <dbReference type="NCBI Taxonomy" id="31234"/>
    <lineage>
        <taxon>Eukaryota</taxon>
        <taxon>Metazoa</taxon>
        <taxon>Ecdysozoa</taxon>
        <taxon>Nematoda</taxon>
        <taxon>Chromadorea</taxon>
        <taxon>Rhabditida</taxon>
        <taxon>Rhabditina</taxon>
        <taxon>Rhabditomorpha</taxon>
        <taxon>Rhabditoidea</taxon>
        <taxon>Rhabditidae</taxon>
        <taxon>Peloderinae</taxon>
        <taxon>Caenorhabditis</taxon>
    </lineage>
</organism>
<dbReference type="EMBL" id="DS268645">
    <property type="protein sequence ID" value="EFO96562.1"/>
    <property type="molecule type" value="Genomic_DNA"/>
</dbReference>
<accession>E3NFW0</accession>
<dbReference type="PROSITE" id="PS50181">
    <property type="entry name" value="FBOX"/>
    <property type="match status" value="1"/>
</dbReference>
<proteinExistence type="predicted"/>